<keyword evidence="2" id="KW-1185">Reference proteome</keyword>
<evidence type="ECO:0000313" key="2">
    <source>
        <dbReference type="Proteomes" id="UP000886501"/>
    </source>
</evidence>
<reference evidence="1" key="2">
    <citation type="journal article" date="2020" name="Nat. Commun.">
        <title>Large-scale genome sequencing of mycorrhizal fungi provides insights into the early evolution of symbiotic traits.</title>
        <authorList>
            <person name="Miyauchi S."/>
            <person name="Kiss E."/>
            <person name="Kuo A."/>
            <person name="Drula E."/>
            <person name="Kohler A."/>
            <person name="Sanchez-Garcia M."/>
            <person name="Morin E."/>
            <person name="Andreopoulos B."/>
            <person name="Barry K.W."/>
            <person name="Bonito G."/>
            <person name="Buee M."/>
            <person name="Carver A."/>
            <person name="Chen C."/>
            <person name="Cichocki N."/>
            <person name="Clum A."/>
            <person name="Culley D."/>
            <person name="Crous P.W."/>
            <person name="Fauchery L."/>
            <person name="Girlanda M."/>
            <person name="Hayes R.D."/>
            <person name="Keri Z."/>
            <person name="LaButti K."/>
            <person name="Lipzen A."/>
            <person name="Lombard V."/>
            <person name="Magnuson J."/>
            <person name="Maillard F."/>
            <person name="Murat C."/>
            <person name="Nolan M."/>
            <person name="Ohm R.A."/>
            <person name="Pangilinan J."/>
            <person name="Pereira M.F."/>
            <person name="Perotto S."/>
            <person name="Peter M."/>
            <person name="Pfister S."/>
            <person name="Riley R."/>
            <person name="Sitrit Y."/>
            <person name="Stielow J.B."/>
            <person name="Szollosi G."/>
            <person name="Zifcakova L."/>
            <person name="Stursova M."/>
            <person name="Spatafora J.W."/>
            <person name="Tedersoo L."/>
            <person name="Vaario L.M."/>
            <person name="Yamada A."/>
            <person name="Yan M."/>
            <person name="Wang P."/>
            <person name="Xu J."/>
            <person name="Bruns T."/>
            <person name="Baldrian P."/>
            <person name="Vilgalys R."/>
            <person name="Dunand C."/>
            <person name="Henrissat B."/>
            <person name="Grigoriev I.V."/>
            <person name="Hibbett D."/>
            <person name="Nagy L.G."/>
            <person name="Martin F.M."/>
        </authorList>
    </citation>
    <scope>NUCLEOTIDE SEQUENCE</scope>
    <source>
        <strain evidence="1">P2</strain>
    </source>
</reference>
<comment type="caution">
    <text evidence="1">The sequence shown here is derived from an EMBL/GenBank/DDBJ whole genome shotgun (WGS) entry which is preliminary data.</text>
</comment>
<proteinExistence type="predicted"/>
<organism evidence="1 2">
    <name type="scientific">Thelephora ganbajun</name>
    <name type="common">Ganba fungus</name>
    <dbReference type="NCBI Taxonomy" id="370292"/>
    <lineage>
        <taxon>Eukaryota</taxon>
        <taxon>Fungi</taxon>
        <taxon>Dikarya</taxon>
        <taxon>Basidiomycota</taxon>
        <taxon>Agaricomycotina</taxon>
        <taxon>Agaricomycetes</taxon>
        <taxon>Thelephorales</taxon>
        <taxon>Thelephoraceae</taxon>
        <taxon>Thelephora</taxon>
    </lineage>
</organism>
<gene>
    <name evidence="1" type="ORF">BDM02DRAFT_2278694</name>
</gene>
<dbReference type="EMBL" id="MU118014">
    <property type="protein sequence ID" value="KAF9648423.1"/>
    <property type="molecule type" value="Genomic_DNA"/>
</dbReference>
<sequence>MDAVNEAMQAFKQVALKGKKDERLTERVDSLATALHLLDVSLSTDSQIFEKLIVAVREPFVPLYEKFPMQAFQLSVSIFSFLFHEKIITQLTAGNKALQSSWEDVAESLLSGVLDFLETCSDITILRTVASALYPVLCRICFSTAFCSSITMGSTLRYTAFTLLVDSANEPMNKEMLRDPEYLGSRRLGAALYGSKDYVVLENLLLLVLIIAPKFEFMDQRSTFMREVFVMNHPEDTVCGESLARILTRPAERDSDLLQAQAIDVLAKSNLIPQPFDVTQVDSCGLRFPQKPPQQRLIVDYKSLLANVIKDEGYESFRMPFDQICGISFSAVDKKSLTKVVVQTSSAPRIQSRPLKVPDGQSPSVTFEILESDVLRFKRALRSRGIVSISA</sequence>
<name>A0ACB6ZG48_THEGA</name>
<protein>
    <submittedName>
        <fullName evidence="1">Uncharacterized protein</fullName>
    </submittedName>
</protein>
<evidence type="ECO:0000313" key="1">
    <source>
        <dbReference type="EMBL" id="KAF9648423.1"/>
    </source>
</evidence>
<reference evidence="1" key="1">
    <citation type="submission" date="2019-10" db="EMBL/GenBank/DDBJ databases">
        <authorList>
            <consortium name="DOE Joint Genome Institute"/>
            <person name="Kuo A."/>
            <person name="Miyauchi S."/>
            <person name="Kiss E."/>
            <person name="Drula E."/>
            <person name="Kohler A."/>
            <person name="Sanchez-Garcia M."/>
            <person name="Andreopoulos B."/>
            <person name="Barry K.W."/>
            <person name="Bonito G."/>
            <person name="Buee M."/>
            <person name="Carver A."/>
            <person name="Chen C."/>
            <person name="Cichocki N."/>
            <person name="Clum A."/>
            <person name="Culley D."/>
            <person name="Crous P.W."/>
            <person name="Fauchery L."/>
            <person name="Girlanda M."/>
            <person name="Hayes R."/>
            <person name="Keri Z."/>
            <person name="Labutti K."/>
            <person name="Lipzen A."/>
            <person name="Lombard V."/>
            <person name="Magnuson J."/>
            <person name="Maillard F."/>
            <person name="Morin E."/>
            <person name="Murat C."/>
            <person name="Nolan M."/>
            <person name="Ohm R."/>
            <person name="Pangilinan J."/>
            <person name="Pereira M."/>
            <person name="Perotto S."/>
            <person name="Peter M."/>
            <person name="Riley R."/>
            <person name="Sitrit Y."/>
            <person name="Stielow B."/>
            <person name="Szollosi G."/>
            <person name="Zifcakova L."/>
            <person name="Stursova M."/>
            <person name="Spatafora J.W."/>
            <person name="Tedersoo L."/>
            <person name="Vaario L.-M."/>
            <person name="Yamada A."/>
            <person name="Yan M."/>
            <person name="Wang P."/>
            <person name="Xu J."/>
            <person name="Bruns T."/>
            <person name="Baldrian P."/>
            <person name="Vilgalys R."/>
            <person name="Henrissat B."/>
            <person name="Grigoriev I.V."/>
            <person name="Hibbett D."/>
            <person name="Nagy L.G."/>
            <person name="Martin F.M."/>
        </authorList>
    </citation>
    <scope>NUCLEOTIDE SEQUENCE</scope>
    <source>
        <strain evidence="1">P2</strain>
    </source>
</reference>
<accession>A0ACB6ZG48</accession>
<dbReference type="Proteomes" id="UP000886501">
    <property type="component" value="Unassembled WGS sequence"/>
</dbReference>